<comment type="caution">
    <text evidence="2">The sequence shown here is derived from an EMBL/GenBank/DDBJ whole genome shotgun (WGS) entry which is preliminary data.</text>
</comment>
<evidence type="ECO:0000313" key="2">
    <source>
        <dbReference type="EMBL" id="CAF4362749.1"/>
    </source>
</evidence>
<proteinExistence type="predicted"/>
<sequence length="21" mass="2233">LPSGLSDDDDDAVFEPTTPIE</sequence>
<organism evidence="2 3">
    <name type="scientific">Rotaria sordida</name>
    <dbReference type="NCBI Taxonomy" id="392033"/>
    <lineage>
        <taxon>Eukaryota</taxon>
        <taxon>Metazoa</taxon>
        <taxon>Spiralia</taxon>
        <taxon>Gnathifera</taxon>
        <taxon>Rotifera</taxon>
        <taxon>Eurotatoria</taxon>
        <taxon>Bdelloidea</taxon>
        <taxon>Philodinida</taxon>
        <taxon>Philodinidae</taxon>
        <taxon>Rotaria</taxon>
    </lineage>
</organism>
<protein>
    <submittedName>
        <fullName evidence="2">Uncharacterized protein</fullName>
    </submittedName>
</protein>
<evidence type="ECO:0000256" key="1">
    <source>
        <dbReference type="SAM" id="MobiDB-lite"/>
    </source>
</evidence>
<dbReference type="Proteomes" id="UP000663836">
    <property type="component" value="Unassembled WGS sequence"/>
</dbReference>
<feature type="region of interest" description="Disordered" evidence="1">
    <location>
        <begin position="1"/>
        <end position="21"/>
    </location>
</feature>
<dbReference type="EMBL" id="CAJOBD010054666">
    <property type="protein sequence ID" value="CAF4362749.1"/>
    <property type="molecule type" value="Genomic_DNA"/>
</dbReference>
<feature type="compositionally biased region" description="Acidic residues" evidence="1">
    <location>
        <begin position="1"/>
        <end position="13"/>
    </location>
</feature>
<evidence type="ECO:0000313" key="3">
    <source>
        <dbReference type="Proteomes" id="UP000663836"/>
    </source>
</evidence>
<gene>
    <name evidence="2" type="ORF">JBS370_LOCUS42278</name>
</gene>
<accession>A0A820LV77</accession>
<dbReference type="AlphaFoldDB" id="A0A820LV77"/>
<feature type="non-terminal residue" evidence="2">
    <location>
        <position position="1"/>
    </location>
</feature>
<reference evidence="2" key="1">
    <citation type="submission" date="2021-02" db="EMBL/GenBank/DDBJ databases">
        <authorList>
            <person name="Nowell W R."/>
        </authorList>
    </citation>
    <scope>NUCLEOTIDE SEQUENCE</scope>
</reference>
<name>A0A820LV77_9BILA</name>